<dbReference type="OrthoDB" id="9148007at2"/>
<dbReference type="RefSeq" id="WP_074457280.1">
    <property type="nucleotide sequence ID" value="NZ_FITM01000087.1"/>
</dbReference>
<dbReference type="InterPro" id="IPR029464">
    <property type="entry name" value="HSDR_N"/>
</dbReference>
<evidence type="ECO:0000313" key="3">
    <source>
        <dbReference type="Proteomes" id="UP000182631"/>
    </source>
</evidence>
<name>A0A165AFK6_9SYNE</name>
<dbReference type="EMBL" id="FITM01000087">
    <property type="protein sequence ID" value="SAY38790.1"/>
    <property type="molecule type" value="Genomic_DNA"/>
</dbReference>
<dbReference type="Pfam" id="PF13588">
    <property type="entry name" value="HSDR_N_2"/>
    <property type="match status" value="1"/>
</dbReference>
<protein>
    <recommendedName>
        <fullName evidence="1">Type I restriction enzyme R protein N-terminal domain-containing protein</fullName>
    </recommendedName>
</protein>
<sequence>MNLIEQLEALAKKLTNPGWQAPPNEEATKMALVAPFLRALGYDIFNPAEVMPEFSADLPLVKAGERVDYAILENGQPKILVEVKAYKTNLDAAERGQLQRYFHATKARIGLLTNGHVFQFFADLDEANKMDEKPFTEVNLLDLRHATLSQLKHVTKPKFNLDELLGIAEELKYVKGVKDEIRQELTEPSDWLVKEMAQRVHSAKRISPQILDSFRPIVADAIQSYIADCINETLDKSIKIVEVKEHDHKSDKKDTAEAENSNDVITIQEETKALYVVKAICANLVDTSRVIEKDTKNYCNITLDGQVRKSFLRLRFNSLRKKKVMIFDQDQPEAVPVSTPFDLYQYEERIRKALKLKLKPPGDSEQN</sequence>
<gene>
    <name evidence="2" type="ORF">FLM9_758</name>
</gene>
<dbReference type="AlphaFoldDB" id="A0A165AFK6"/>
<dbReference type="Proteomes" id="UP000182631">
    <property type="component" value="Unassembled WGS sequence"/>
</dbReference>
<feature type="domain" description="Type I restriction enzyme R protein N-terminal" evidence="1">
    <location>
        <begin position="61"/>
        <end position="122"/>
    </location>
</feature>
<organism evidence="2 3">
    <name type="scientific">Candidatus Synechococcus spongiarum</name>
    <dbReference type="NCBI Taxonomy" id="431041"/>
    <lineage>
        <taxon>Bacteria</taxon>
        <taxon>Bacillati</taxon>
        <taxon>Cyanobacteriota</taxon>
        <taxon>Cyanophyceae</taxon>
        <taxon>Synechococcales</taxon>
        <taxon>Synechococcaceae</taxon>
        <taxon>Synechococcus</taxon>
    </lineage>
</organism>
<reference evidence="3" key="1">
    <citation type="submission" date="2016-02" db="EMBL/GenBank/DDBJ databases">
        <authorList>
            <person name="liu f."/>
        </authorList>
    </citation>
    <scope>NUCLEOTIDE SEQUENCE [LARGE SCALE GENOMIC DNA]</scope>
</reference>
<keyword evidence="3" id="KW-1185">Reference proteome</keyword>
<evidence type="ECO:0000313" key="2">
    <source>
        <dbReference type="EMBL" id="SAY38790.1"/>
    </source>
</evidence>
<evidence type="ECO:0000259" key="1">
    <source>
        <dbReference type="Pfam" id="PF13588"/>
    </source>
</evidence>
<proteinExistence type="predicted"/>
<accession>A0A165AFK6</accession>